<feature type="compositionally biased region" description="Basic and acidic residues" evidence="4">
    <location>
        <begin position="552"/>
        <end position="563"/>
    </location>
</feature>
<dbReference type="InParanoid" id="G4TVS9"/>
<evidence type="ECO:0000313" key="6">
    <source>
        <dbReference type="Proteomes" id="UP000007148"/>
    </source>
</evidence>
<dbReference type="PANTHER" id="PTHR16017">
    <property type="entry name" value="GASTRULATION DEFECTIVE PROTEIN 1-RELATED"/>
    <property type="match status" value="1"/>
</dbReference>
<dbReference type="OrthoDB" id="10264376at2759"/>
<dbReference type="FunCoup" id="G4TVS9">
    <property type="interactions" value="792"/>
</dbReference>
<feature type="compositionally biased region" description="Basic and acidic residues" evidence="4">
    <location>
        <begin position="619"/>
        <end position="639"/>
    </location>
</feature>
<dbReference type="PANTHER" id="PTHR16017:SF0">
    <property type="entry name" value="WD REPEAT-CONTAINING PROTEIN 70"/>
    <property type="match status" value="1"/>
</dbReference>
<dbReference type="PRINTS" id="PR00320">
    <property type="entry name" value="GPROTEINBRPT"/>
</dbReference>
<dbReference type="InterPro" id="IPR051858">
    <property type="entry name" value="WD_repeat_GAD-1"/>
</dbReference>
<feature type="region of interest" description="Disordered" evidence="4">
    <location>
        <begin position="615"/>
        <end position="639"/>
    </location>
</feature>
<gene>
    <name evidence="5" type="ORF">PIIN_09405</name>
</gene>
<keyword evidence="1 3" id="KW-0853">WD repeat</keyword>
<evidence type="ECO:0008006" key="7">
    <source>
        <dbReference type="Google" id="ProtNLM"/>
    </source>
</evidence>
<feature type="repeat" description="WD" evidence="3">
    <location>
        <begin position="267"/>
        <end position="309"/>
    </location>
</feature>
<evidence type="ECO:0000256" key="4">
    <source>
        <dbReference type="SAM" id="MobiDB-lite"/>
    </source>
</evidence>
<dbReference type="GO" id="GO:0005634">
    <property type="term" value="C:nucleus"/>
    <property type="evidence" value="ECO:0007669"/>
    <property type="project" value="TreeGrafter"/>
</dbReference>
<evidence type="ECO:0000256" key="1">
    <source>
        <dbReference type="ARBA" id="ARBA00022574"/>
    </source>
</evidence>
<sequence>MDDDISASFGFGSFGKQKKQKKDETPLFDDIRRPVDSGPSPALERSVPSPGPSKPLPTNSSDSVRPPRVEDDDDADEYGNDDEDDAGNASLFPISHEATLKEHKKVVTALALDSSGARFATGSHDYDVKLWDFGGMGGGVGRPFKSFEPAENYYVSYPFRFSASFPISPDSHHMLSYATLSIFYISGYRRFYLPSAQCPYSSGLLNSPPGVEATRIHVFVNDLKYSVAGDQLLVISGTTQAKIYDRDGEELQTYIKGDPYIRDMKNTAGHVGELSGGAWHPKDPQTFITSSADSTIRIWDVENKRKQKTVIVVKSKERGARTKISSCSYSHDGSLIAAACHDGALHLWSTSSNFVRPNMSMENAHAKGTDTSSLVLSMDGRTLLTRGGDDTVKTWDIRAFKKPLYTVGGLTNLYPGMNAIWSPDEKHVVVGSGTPPVNGRAAGGRLLFLKREGLTVAEQIDMSSCVVRIVWHSKINQIFTTHADGSVHILYSPHSSTNGAKLLNRQRDKRGPTIEDASAALQMAPIVAPDENFREDDLSVFGVAGTKRKREKNAPPDPRKAFRPELPVTGPGRGGRVGASATQHVVQNLVRDTMRDEDPREALLRIGKTVDNDPQWTKAWRENQPKPVFREVEEDDEKS</sequence>
<keyword evidence="6" id="KW-1185">Reference proteome</keyword>
<dbReference type="InterPro" id="IPR036322">
    <property type="entry name" value="WD40_repeat_dom_sf"/>
</dbReference>
<accession>G4TVS9</accession>
<name>G4TVS9_SERID</name>
<protein>
    <recommendedName>
        <fullName evidence="7">WD40 repeat-like protein</fullName>
    </recommendedName>
</protein>
<dbReference type="PROSITE" id="PS50294">
    <property type="entry name" value="WD_REPEATS_REGION"/>
    <property type="match status" value="2"/>
</dbReference>
<keyword evidence="2" id="KW-0677">Repeat</keyword>
<dbReference type="STRING" id="1109443.G4TVS9"/>
<dbReference type="HOGENOM" id="CLU_014033_1_2_1"/>
<dbReference type="Proteomes" id="UP000007148">
    <property type="component" value="Unassembled WGS sequence"/>
</dbReference>
<dbReference type="GO" id="GO:0035861">
    <property type="term" value="C:site of double-strand break"/>
    <property type="evidence" value="ECO:0007669"/>
    <property type="project" value="TreeGrafter"/>
</dbReference>
<reference evidence="5 6" key="1">
    <citation type="journal article" date="2011" name="PLoS Pathog.">
        <title>Endophytic Life Strategies Decoded by Genome and Transcriptome Analyses of the Mutualistic Root Symbiont Piriformospora indica.</title>
        <authorList>
            <person name="Zuccaro A."/>
            <person name="Lahrmann U."/>
            <person name="Guldener U."/>
            <person name="Langen G."/>
            <person name="Pfiffi S."/>
            <person name="Biedenkopf D."/>
            <person name="Wong P."/>
            <person name="Samans B."/>
            <person name="Grimm C."/>
            <person name="Basiewicz M."/>
            <person name="Murat C."/>
            <person name="Martin F."/>
            <person name="Kogel K.H."/>
        </authorList>
    </citation>
    <scope>NUCLEOTIDE SEQUENCE [LARGE SCALE GENOMIC DNA]</scope>
    <source>
        <strain evidence="5 6">DSM 11827</strain>
    </source>
</reference>
<dbReference type="PROSITE" id="PS50082">
    <property type="entry name" value="WD_REPEATS_2"/>
    <property type="match status" value="3"/>
</dbReference>
<feature type="repeat" description="WD" evidence="3">
    <location>
        <begin position="317"/>
        <end position="352"/>
    </location>
</feature>
<dbReference type="SMART" id="SM00320">
    <property type="entry name" value="WD40"/>
    <property type="match status" value="6"/>
</dbReference>
<dbReference type="Pfam" id="PF00400">
    <property type="entry name" value="WD40"/>
    <property type="match status" value="3"/>
</dbReference>
<feature type="repeat" description="WD" evidence="3">
    <location>
        <begin position="100"/>
        <end position="132"/>
    </location>
</feature>
<dbReference type="InterPro" id="IPR020472">
    <property type="entry name" value="WD40_PAC1"/>
</dbReference>
<feature type="region of interest" description="Disordered" evidence="4">
    <location>
        <begin position="547"/>
        <end position="579"/>
    </location>
</feature>
<evidence type="ECO:0000313" key="5">
    <source>
        <dbReference type="EMBL" id="CCA75422.1"/>
    </source>
</evidence>
<feature type="compositionally biased region" description="Basic and acidic residues" evidence="4">
    <location>
        <begin position="21"/>
        <end position="35"/>
    </location>
</feature>
<dbReference type="EMBL" id="CAFZ01000447">
    <property type="protein sequence ID" value="CCA75422.1"/>
    <property type="molecule type" value="Genomic_DNA"/>
</dbReference>
<comment type="caution">
    <text evidence="5">The sequence shown here is derived from an EMBL/GenBank/DDBJ whole genome shotgun (WGS) entry which is preliminary data.</text>
</comment>
<evidence type="ECO:0000256" key="2">
    <source>
        <dbReference type="ARBA" id="ARBA00022737"/>
    </source>
</evidence>
<dbReference type="InterPro" id="IPR015943">
    <property type="entry name" value="WD40/YVTN_repeat-like_dom_sf"/>
</dbReference>
<organism evidence="5 6">
    <name type="scientific">Serendipita indica (strain DSM 11827)</name>
    <name type="common">Root endophyte fungus</name>
    <name type="synonym">Piriformospora indica</name>
    <dbReference type="NCBI Taxonomy" id="1109443"/>
    <lineage>
        <taxon>Eukaryota</taxon>
        <taxon>Fungi</taxon>
        <taxon>Dikarya</taxon>
        <taxon>Basidiomycota</taxon>
        <taxon>Agaricomycotina</taxon>
        <taxon>Agaricomycetes</taxon>
        <taxon>Sebacinales</taxon>
        <taxon>Serendipitaceae</taxon>
        <taxon>Serendipita</taxon>
    </lineage>
</organism>
<proteinExistence type="predicted"/>
<dbReference type="eggNOG" id="KOG0772">
    <property type="taxonomic scope" value="Eukaryota"/>
</dbReference>
<dbReference type="Gene3D" id="2.130.10.10">
    <property type="entry name" value="YVTN repeat-like/Quinoprotein amine dehydrogenase"/>
    <property type="match status" value="2"/>
</dbReference>
<dbReference type="OMA" id="KGDQYIT"/>
<evidence type="ECO:0000256" key="3">
    <source>
        <dbReference type="PROSITE-ProRule" id="PRU00221"/>
    </source>
</evidence>
<dbReference type="InterPro" id="IPR001680">
    <property type="entry name" value="WD40_rpt"/>
</dbReference>
<dbReference type="SUPFAM" id="SSF50978">
    <property type="entry name" value="WD40 repeat-like"/>
    <property type="match status" value="1"/>
</dbReference>
<feature type="compositionally biased region" description="Acidic residues" evidence="4">
    <location>
        <begin position="70"/>
        <end position="86"/>
    </location>
</feature>
<feature type="region of interest" description="Disordered" evidence="4">
    <location>
        <begin position="1"/>
        <end position="89"/>
    </location>
</feature>
<dbReference type="AlphaFoldDB" id="G4TVS9"/>